<gene>
    <name evidence="1" type="ORF">GCM10022226_40540</name>
</gene>
<dbReference type="Pfam" id="PF10604">
    <property type="entry name" value="Polyketide_cyc2"/>
    <property type="match status" value="1"/>
</dbReference>
<organism evidence="1 2">
    <name type="scientific">Sphaerisporangium flaviroseum</name>
    <dbReference type="NCBI Taxonomy" id="509199"/>
    <lineage>
        <taxon>Bacteria</taxon>
        <taxon>Bacillati</taxon>
        <taxon>Actinomycetota</taxon>
        <taxon>Actinomycetes</taxon>
        <taxon>Streptosporangiales</taxon>
        <taxon>Streptosporangiaceae</taxon>
        <taxon>Sphaerisporangium</taxon>
    </lineage>
</organism>
<comment type="caution">
    <text evidence="1">The sequence shown here is derived from an EMBL/GenBank/DDBJ whole genome shotgun (WGS) entry which is preliminary data.</text>
</comment>
<accession>A0ABP7IDC2</accession>
<evidence type="ECO:0000313" key="1">
    <source>
        <dbReference type="EMBL" id="GAA3815660.1"/>
    </source>
</evidence>
<evidence type="ECO:0000313" key="2">
    <source>
        <dbReference type="Proteomes" id="UP001500888"/>
    </source>
</evidence>
<dbReference type="InterPro" id="IPR023393">
    <property type="entry name" value="START-like_dom_sf"/>
</dbReference>
<keyword evidence="2" id="KW-1185">Reference proteome</keyword>
<dbReference type="PANTHER" id="PTHR36166">
    <property type="entry name" value="CHROMOSOME 9, WHOLE GENOME SHOTGUN SEQUENCE"/>
    <property type="match status" value="1"/>
</dbReference>
<dbReference type="CDD" id="cd07822">
    <property type="entry name" value="SRPBCC_4"/>
    <property type="match status" value="1"/>
</dbReference>
<reference evidence="2" key="1">
    <citation type="journal article" date="2019" name="Int. J. Syst. Evol. Microbiol.">
        <title>The Global Catalogue of Microorganisms (GCM) 10K type strain sequencing project: providing services to taxonomists for standard genome sequencing and annotation.</title>
        <authorList>
            <consortium name="The Broad Institute Genomics Platform"/>
            <consortium name="The Broad Institute Genome Sequencing Center for Infectious Disease"/>
            <person name="Wu L."/>
            <person name="Ma J."/>
        </authorList>
    </citation>
    <scope>NUCLEOTIDE SEQUENCE [LARGE SCALE GENOMIC DNA]</scope>
    <source>
        <strain evidence="2">JCM 16908</strain>
    </source>
</reference>
<sequence>MHTIDTSIVITVPPQKVWDVLVDFGTYAEWNPFIRRAEGAAVAGGTLKLYIEPPGGKGMTHHPTVLVAQPARHLRWLGKVAVPGLLAARHDFILEPIDEGTRLRHREEFTGLLVPFLGRTLKRTEEGFAALNRALKDRAEGRV</sequence>
<protein>
    <submittedName>
        <fullName evidence="1">SRPBCC domain-containing protein</fullName>
    </submittedName>
</protein>
<proteinExistence type="predicted"/>
<dbReference type="InterPro" id="IPR019587">
    <property type="entry name" value="Polyketide_cyclase/dehydratase"/>
</dbReference>
<dbReference type="RefSeq" id="WP_344942153.1">
    <property type="nucleotide sequence ID" value="NZ_BAAAZR010000009.1"/>
</dbReference>
<dbReference type="Gene3D" id="3.30.530.20">
    <property type="match status" value="1"/>
</dbReference>
<dbReference type="PANTHER" id="PTHR36166:SF1">
    <property type="entry name" value="SRPBCC DOMAIN-CONTAINING PROTEIN"/>
    <property type="match status" value="1"/>
</dbReference>
<dbReference type="EMBL" id="BAAAZR010000009">
    <property type="protein sequence ID" value="GAA3815660.1"/>
    <property type="molecule type" value="Genomic_DNA"/>
</dbReference>
<dbReference type="SUPFAM" id="SSF55961">
    <property type="entry name" value="Bet v1-like"/>
    <property type="match status" value="1"/>
</dbReference>
<dbReference type="Proteomes" id="UP001500888">
    <property type="component" value="Unassembled WGS sequence"/>
</dbReference>
<name>A0ABP7IDC2_9ACTN</name>